<proteinExistence type="predicted"/>
<evidence type="ECO:0000313" key="2">
    <source>
        <dbReference type="EMBL" id="QPG95064.1"/>
    </source>
</evidence>
<dbReference type="EMBL" id="CP031385">
    <property type="protein sequence ID" value="QPG95064.1"/>
    <property type="molecule type" value="Genomic_DNA"/>
</dbReference>
<name>A0A7S9KMK5_EPIFF</name>
<feature type="region of interest" description="Disordered" evidence="1">
    <location>
        <begin position="15"/>
        <end position="44"/>
    </location>
</feature>
<feature type="region of interest" description="Disordered" evidence="1">
    <location>
        <begin position="328"/>
        <end position="399"/>
    </location>
</feature>
<evidence type="ECO:0000313" key="3">
    <source>
        <dbReference type="Proteomes" id="UP000594364"/>
    </source>
</evidence>
<sequence length="568" mass="62470">MQNLSAVNLSLWLSTSSPETNGTLHKRGQKSTKSSGELQGYGDEIKMSSRPLSWLTSVKSQRPETAVTSKGYIERPATTDDSHQLRWEESVHILIEETEEAFQAVRDFFQHDAEDDADIKSWLADGSHARIFAPSEFYPESIQPRAAYCQERQLASPLPVLERVPSPHDKPLPPHPKEEQGEQQKVPMKIKKARKERPNKLPSMLKGLQGKKYSKWTLPVTEILRGTRFMRVEADEMLTPEQIQQIRAERLKSPKGHCTLEGRQSIDSAESESSRSSKASASTVLSGDHLLSYPATSPMDHAVVHKDFSVPQGSLKDGDGVTLLEEQRNQSVGHPEPPPKNPERGNKRPQRLSTIPEAESENYEGTVTVGPKSKDDSLQSRVSQNSVDATPCPAASSSLQHVHAPGQENEQVLDKIGSLNHGSEDAPCLDEEDNGLRTALYEQDDDFIARDMASWFQAFGFESHGQLIQDGVASKSCGDPLTVRCATSSGQTCVQSMASTMPSTVASELQAAGYSTAETPGNSLSAPIRFLTTQGPPRMWISGGQPPIEYKLRDFKTSCKLAGSTMRV</sequence>
<evidence type="ECO:0000256" key="1">
    <source>
        <dbReference type="SAM" id="MobiDB-lite"/>
    </source>
</evidence>
<dbReference type="AlphaFoldDB" id="A0A7S9KMK5"/>
<keyword evidence="3" id="KW-1185">Reference proteome</keyword>
<dbReference type="Proteomes" id="UP000594364">
    <property type="component" value="Chromosome 1"/>
</dbReference>
<reference evidence="2 3" key="1">
    <citation type="journal article" date="2018" name="PLoS Genet.">
        <title>Repeat elements organise 3D genome structure and mediate transcription in the filamentous fungus Epichloe festucae.</title>
        <authorList>
            <person name="Winter D.J."/>
            <person name="Ganley A.R.D."/>
            <person name="Young C.A."/>
            <person name="Liachko I."/>
            <person name="Schardl C.L."/>
            <person name="Dupont P.Y."/>
            <person name="Berry D."/>
            <person name="Ram A."/>
            <person name="Scott B."/>
            <person name="Cox M.P."/>
        </authorList>
    </citation>
    <scope>NUCLEOTIDE SEQUENCE [LARGE SCALE GENOMIC DNA]</scope>
    <source>
        <strain evidence="2 3">Fl1</strain>
    </source>
</reference>
<dbReference type="OrthoDB" id="5244857at2759"/>
<feature type="compositionally biased region" description="Polar residues" evidence="1">
    <location>
        <begin position="379"/>
        <end position="388"/>
    </location>
</feature>
<feature type="region of interest" description="Disordered" evidence="1">
    <location>
        <begin position="249"/>
        <end position="282"/>
    </location>
</feature>
<organism evidence="2 3">
    <name type="scientific">Epichloe festucae (strain Fl1)</name>
    <dbReference type="NCBI Taxonomy" id="877507"/>
    <lineage>
        <taxon>Eukaryota</taxon>
        <taxon>Fungi</taxon>
        <taxon>Dikarya</taxon>
        <taxon>Ascomycota</taxon>
        <taxon>Pezizomycotina</taxon>
        <taxon>Sordariomycetes</taxon>
        <taxon>Hypocreomycetidae</taxon>
        <taxon>Hypocreales</taxon>
        <taxon>Clavicipitaceae</taxon>
        <taxon>Epichloe</taxon>
    </lineage>
</organism>
<accession>A0A7S9KMK5</accession>
<feature type="region of interest" description="Disordered" evidence="1">
    <location>
        <begin position="161"/>
        <end position="197"/>
    </location>
</feature>
<gene>
    <name evidence="2" type="ORF">C2857_007566</name>
</gene>
<protein>
    <submittedName>
        <fullName evidence="2">Uncharacterized protein</fullName>
    </submittedName>
</protein>
<feature type="compositionally biased region" description="Basic and acidic residues" evidence="1">
    <location>
        <begin position="165"/>
        <end position="182"/>
    </location>
</feature>
<feature type="compositionally biased region" description="Basic residues" evidence="1">
    <location>
        <begin position="188"/>
        <end position="197"/>
    </location>
</feature>